<evidence type="ECO:0000313" key="3">
    <source>
        <dbReference type="Proteomes" id="UP001595821"/>
    </source>
</evidence>
<comment type="caution">
    <text evidence="2">The sequence shown here is derived from an EMBL/GenBank/DDBJ whole genome shotgun (WGS) entry which is preliminary data.</text>
</comment>
<protein>
    <recommendedName>
        <fullName evidence="4">DUF485 domain-containing protein</fullName>
    </recommendedName>
</protein>
<dbReference type="GeneID" id="71853147"/>
<keyword evidence="1" id="KW-0812">Transmembrane</keyword>
<dbReference type="InterPro" id="IPR055958">
    <property type="entry name" value="DUF7536"/>
</dbReference>
<dbReference type="RefSeq" id="WP_246972708.1">
    <property type="nucleotide sequence ID" value="NZ_CP095397.1"/>
</dbReference>
<dbReference type="AlphaFoldDB" id="A0ABD5P4J0"/>
<accession>A0ABD5P4J0</accession>
<sequence length="96" mass="10300">MSQDRPERPPTARFLDALEVKRNAKIGLLSGVVVATALFVFFVALAPDTRGSPIYYVGLAFVVATTLAGAIAVVLTIRSAIALSRELEDVDRPEDV</sequence>
<keyword evidence="1" id="KW-1133">Transmembrane helix</keyword>
<gene>
    <name evidence="2" type="ORF">ACFOZ7_19945</name>
</gene>
<evidence type="ECO:0000256" key="1">
    <source>
        <dbReference type="SAM" id="Phobius"/>
    </source>
</evidence>
<reference evidence="2 3" key="1">
    <citation type="journal article" date="2014" name="Int. J. Syst. Evol. Microbiol.">
        <title>Complete genome sequence of Corynebacterium casei LMG S-19264T (=DSM 44701T), isolated from a smear-ripened cheese.</title>
        <authorList>
            <consortium name="US DOE Joint Genome Institute (JGI-PGF)"/>
            <person name="Walter F."/>
            <person name="Albersmeier A."/>
            <person name="Kalinowski J."/>
            <person name="Ruckert C."/>
        </authorList>
    </citation>
    <scope>NUCLEOTIDE SEQUENCE [LARGE SCALE GENOMIC DNA]</scope>
    <source>
        <strain evidence="2 3">IBRC-M 10912</strain>
    </source>
</reference>
<dbReference type="Proteomes" id="UP001595821">
    <property type="component" value="Unassembled WGS sequence"/>
</dbReference>
<evidence type="ECO:0008006" key="4">
    <source>
        <dbReference type="Google" id="ProtNLM"/>
    </source>
</evidence>
<keyword evidence="1" id="KW-0472">Membrane</keyword>
<feature type="transmembrane region" description="Helical" evidence="1">
    <location>
        <begin position="26"/>
        <end position="47"/>
    </location>
</feature>
<organism evidence="2 3">
    <name type="scientific">Natribaculum luteum</name>
    <dbReference type="NCBI Taxonomy" id="1586232"/>
    <lineage>
        <taxon>Archaea</taxon>
        <taxon>Methanobacteriati</taxon>
        <taxon>Methanobacteriota</taxon>
        <taxon>Stenosarchaea group</taxon>
        <taxon>Halobacteria</taxon>
        <taxon>Halobacteriales</taxon>
        <taxon>Natrialbaceae</taxon>
        <taxon>Natribaculum</taxon>
    </lineage>
</organism>
<proteinExistence type="predicted"/>
<dbReference type="EMBL" id="JBHSDJ010000131">
    <property type="protein sequence ID" value="MFC4249173.1"/>
    <property type="molecule type" value="Genomic_DNA"/>
</dbReference>
<feature type="transmembrane region" description="Helical" evidence="1">
    <location>
        <begin position="53"/>
        <end position="77"/>
    </location>
</feature>
<evidence type="ECO:0000313" key="2">
    <source>
        <dbReference type="EMBL" id="MFC4249173.1"/>
    </source>
</evidence>
<dbReference type="Pfam" id="PF24380">
    <property type="entry name" value="DUF7536"/>
    <property type="match status" value="1"/>
</dbReference>
<name>A0ABD5P4J0_9EURY</name>